<dbReference type="GO" id="GO:0030026">
    <property type="term" value="P:intracellular manganese ion homeostasis"/>
    <property type="evidence" value="ECO:0007669"/>
    <property type="project" value="InterPro"/>
</dbReference>
<feature type="transmembrane region" description="Helical" evidence="6">
    <location>
        <begin position="193"/>
        <end position="214"/>
    </location>
</feature>
<sequence>MDQPAPHPYRDGLPPAPPGPPEGEQHALLRAAQVPLLAGLAQGPLLPVALVVALLAAGTTATAALAGGFAALAAGAILAGLGRYFAVLGAAERYAAERRREEEETHLYPERERWEVAAILHRYGLRGDTLARAVEGIAADRRRWVDFMMRFELDLIEPQPAHAAREALLLVLGFVGGGLLTLLPLWLAPELGWPGPVALGAVVMLGAGWGLAAAKGQVRAGGAARALALGVAGALAALLASMLA</sequence>
<dbReference type="Pfam" id="PF01988">
    <property type="entry name" value="VIT1"/>
    <property type="match status" value="1"/>
</dbReference>
<evidence type="ECO:0000256" key="5">
    <source>
        <dbReference type="SAM" id="MobiDB-lite"/>
    </source>
</evidence>
<evidence type="ECO:0000313" key="7">
    <source>
        <dbReference type="EMBL" id="MBB3898327.1"/>
    </source>
</evidence>
<keyword evidence="8" id="KW-1185">Reference proteome</keyword>
<dbReference type="Proteomes" id="UP000553193">
    <property type="component" value="Unassembled WGS sequence"/>
</dbReference>
<feature type="region of interest" description="Disordered" evidence="5">
    <location>
        <begin position="1"/>
        <end position="24"/>
    </location>
</feature>
<name>A0A840AB68_9PROT</name>
<organism evidence="7 8">
    <name type="scientific">Roseococcus suduntuyensis</name>
    <dbReference type="NCBI Taxonomy" id="455361"/>
    <lineage>
        <taxon>Bacteria</taxon>
        <taxon>Pseudomonadati</taxon>
        <taxon>Pseudomonadota</taxon>
        <taxon>Alphaproteobacteria</taxon>
        <taxon>Acetobacterales</taxon>
        <taxon>Roseomonadaceae</taxon>
        <taxon>Roseococcus</taxon>
    </lineage>
</organism>
<gene>
    <name evidence="7" type="ORF">GGQ83_001764</name>
</gene>
<feature type="transmembrane region" description="Helical" evidence="6">
    <location>
        <begin position="167"/>
        <end position="187"/>
    </location>
</feature>
<dbReference type="AlphaFoldDB" id="A0A840AB68"/>
<feature type="transmembrane region" description="Helical" evidence="6">
    <location>
        <begin position="226"/>
        <end position="243"/>
    </location>
</feature>
<reference evidence="7 8" key="1">
    <citation type="submission" date="2020-08" db="EMBL/GenBank/DDBJ databases">
        <title>Genomic Encyclopedia of Type Strains, Phase IV (KMG-IV): sequencing the most valuable type-strain genomes for metagenomic binning, comparative biology and taxonomic classification.</title>
        <authorList>
            <person name="Goeker M."/>
        </authorList>
    </citation>
    <scope>NUCLEOTIDE SEQUENCE [LARGE SCALE GENOMIC DNA]</scope>
    <source>
        <strain evidence="7 8">DSM 19979</strain>
    </source>
</reference>
<proteinExistence type="predicted"/>
<evidence type="ECO:0000256" key="6">
    <source>
        <dbReference type="SAM" id="Phobius"/>
    </source>
</evidence>
<keyword evidence="4 6" id="KW-0472">Membrane</keyword>
<protein>
    <submittedName>
        <fullName evidence="7">VIT1/CCC1 family predicted Fe2+/Mn2+ transporter</fullName>
    </submittedName>
</protein>
<keyword evidence="2 6" id="KW-0812">Transmembrane</keyword>
<dbReference type="GO" id="GO:0005384">
    <property type="term" value="F:manganese ion transmembrane transporter activity"/>
    <property type="evidence" value="ECO:0007669"/>
    <property type="project" value="InterPro"/>
</dbReference>
<evidence type="ECO:0000256" key="4">
    <source>
        <dbReference type="ARBA" id="ARBA00023136"/>
    </source>
</evidence>
<dbReference type="GO" id="GO:0012505">
    <property type="term" value="C:endomembrane system"/>
    <property type="evidence" value="ECO:0007669"/>
    <property type="project" value="UniProtKB-SubCell"/>
</dbReference>
<keyword evidence="3 6" id="KW-1133">Transmembrane helix</keyword>
<feature type="transmembrane region" description="Helical" evidence="6">
    <location>
        <begin position="63"/>
        <end position="91"/>
    </location>
</feature>
<dbReference type="RefSeq" id="WP_184383397.1">
    <property type="nucleotide sequence ID" value="NZ_JACIDJ010000002.1"/>
</dbReference>
<evidence type="ECO:0000256" key="1">
    <source>
        <dbReference type="ARBA" id="ARBA00004127"/>
    </source>
</evidence>
<dbReference type="EMBL" id="JACIDJ010000002">
    <property type="protein sequence ID" value="MBB3898327.1"/>
    <property type="molecule type" value="Genomic_DNA"/>
</dbReference>
<feature type="transmembrane region" description="Helical" evidence="6">
    <location>
        <begin position="36"/>
        <end position="57"/>
    </location>
</feature>
<evidence type="ECO:0000313" key="8">
    <source>
        <dbReference type="Proteomes" id="UP000553193"/>
    </source>
</evidence>
<evidence type="ECO:0000256" key="2">
    <source>
        <dbReference type="ARBA" id="ARBA00022692"/>
    </source>
</evidence>
<accession>A0A840AB68</accession>
<comment type="caution">
    <text evidence="7">The sequence shown here is derived from an EMBL/GenBank/DDBJ whole genome shotgun (WGS) entry which is preliminary data.</text>
</comment>
<comment type="subcellular location">
    <subcellularLocation>
        <location evidence="1">Endomembrane system</location>
        <topology evidence="1">Multi-pass membrane protein</topology>
    </subcellularLocation>
</comment>
<evidence type="ECO:0000256" key="3">
    <source>
        <dbReference type="ARBA" id="ARBA00022989"/>
    </source>
</evidence>
<dbReference type="InterPro" id="IPR008217">
    <property type="entry name" value="Ccc1_fam"/>
</dbReference>